<feature type="region of interest" description="Disordered" evidence="2">
    <location>
        <begin position="602"/>
        <end position="626"/>
    </location>
</feature>
<organism evidence="3">
    <name type="scientific">Hexamita inflata</name>
    <dbReference type="NCBI Taxonomy" id="28002"/>
    <lineage>
        <taxon>Eukaryota</taxon>
        <taxon>Metamonada</taxon>
        <taxon>Diplomonadida</taxon>
        <taxon>Hexamitidae</taxon>
        <taxon>Hexamitinae</taxon>
        <taxon>Hexamita</taxon>
    </lineage>
</organism>
<feature type="region of interest" description="Disordered" evidence="2">
    <location>
        <begin position="839"/>
        <end position="858"/>
    </location>
</feature>
<evidence type="ECO:0000256" key="2">
    <source>
        <dbReference type="SAM" id="MobiDB-lite"/>
    </source>
</evidence>
<feature type="compositionally biased region" description="Polar residues" evidence="2">
    <location>
        <begin position="602"/>
        <end position="611"/>
    </location>
</feature>
<dbReference type="Proteomes" id="UP001642409">
    <property type="component" value="Unassembled WGS sequence"/>
</dbReference>
<dbReference type="EMBL" id="CATOUU010000865">
    <property type="protein sequence ID" value="CAI9955508.1"/>
    <property type="molecule type" value="Genomic_DNA"/>
</dbReference>
<keyword evidence="1" id="KW-0175">Coiled coil</keyword>
<evidence type="ECO:0000256" key="1">
    <source>
        <dbReference type="SAM" id="Coils"/>
    </source>
</evidence>
<evidence type="ECO:0000313" key="3">
    <source>
        <dbReference type="EMBL" id="CAI9955508.1"/>
    </source>
</evidence>
<evidence type="ECO:0000313" key="5">
    <source>
        <dbReference type="Proteomes" id="UP001642409"/>
    </source>
</evidence>
<dbReference type="EMBL" id="CAXDID020000010">
    <property type="protein sequence ID" value="CAL5979193.1"/>
    <property type="molecule type" value="Genomic_DNA"/>
</dbReference>
<comment type="caution">
    <text evidence="3">The sequence shown here is derived from an EMBL/GenBank/DDBJ whole genome shotgun (WGS) entry which is preliminary data.</text>
</comment>
<reference evidence="4 5" key="2">
    <citation type="submission" date="2024-07" db="EMBL/GenBank/DDBJ databases">
        <authorList>
            <person name="Akdeniz Z."/>
        </authorList>
    </citation>
    <scope>NUCLEOTIDE SEQUENCE [LARGE SCALE GENOMIC DNA]</scope>
</reference>
<protein>
    <submittedName>
        <fullName evidence="3">Uncharacterized protein</fullName>
    </submittedName>
</protein>
<evidence type="ECO:0000313" key="4">
    <source>
        <dbReference type="EMBL" id="CAL5979193.1"/>
    </source>
</evidence>
<feature type="compositionally biased region" description="Basic and acidic residues" evidence="2">
    <location>
        <begin position="707"/>
        <end position="736"/>
    </location>
</feature>
<sequence length="1972" mass="226734">MKEIHSASPRITFKLESAYKKIRLPKLQQLVDQSPKRSISATPNKQSRVIPVNSDNLIEQQQIEGTVRLSKQQTYSDRAESRQWDSRIVNEAKEIQSHLVDENIKTKYGIDDLPSKRLEVLKNSLSELLARGETDPLFGQEDNDQPIVDIDTIQFNQVVQNVIDEPQVQLDTSFTTKERNNPWQSPDVSIMDAAPENQPVKIQQAPDVTASDLNEFLDGNFEILTEGQAMSELEVYTAVFDQCINLLRNDDLTTPQLTKIHETLSYCKNYFVNKIVKKGQTQKALDEATRQLDIRCITAEHDLKISLQELEIARSKTEELLRINKELEDKMVKMEIELQQANKHKLKTDSKLENAQRTINQMKADLSVAVEQVDKSQEKQLHYKQITQRLQIVADQAVFKIQVSEQRLAEEIQRTQKVEKREQFYKLDAQRKEAEVLRLNRDIDELKTQTQEQLAILDRKLQKYGDGSANNGAQLNPSIKVALQMLVKMQSQDFQDSMAKKYAMDLNEIEQLKCLLQNMTNAETVADLFHKMTDPQVYTATGTSNKEVQVKIEEKPRPAMIQKIMQQQQKLAQQNSKEQIAQNASITDLLVDNNESVANDIKQSSKVSQDQVIDKSKSKQLSADEQNVDDKIHQFEADELEIVDLDVSDDTESKNPSQQVLTKEEEDAVKKQLEEQMQALTIPTAVSEEKIVIVKNPSKYLDQQRKIVLKHKEQKPPLEVVNAERKSADRKSESKRAKSNSPPNMPKKRSPLLEVANTTSSEDSQKKTDKHTKSGIKLEQLVLDKTNITKSKQQLSDKPKQSLIEKSKSTSPKKFIQLEQLEMQELQTFEKYIQTEAQEESKKVSEYAPRNSEARGSQLKRTNIKLTEELPKLDEETLNLIKQSKQEKLVAQSKTKNLDEAIQFEDKINDLILQIVQHLPKDTQLRYKRQLEWIVNSKKKLTQFEELVNDLVGASFPEELTLEQQKMVNRKLKEYILEHENEEEPKKEVIGINVYQPRKSEKKIKTNTVGIQVNSDADIQFYKMKVGELVRLCQDHGIIDALQFKATNEFMNDIEFDYEKPINKNQSRALQGIPGGNVSNLASMTDVISARKKKNISNNTSFVELNNVKDKEVSQNENSSSLSIASYQHDEDIDPGLLKYIKQITDDHETQTNQYLQNENTTQTELTFEELFQKSVKPAIVKKFVSISEIPNVDGIDADDELQTVPLFKQPETYVRDETIKQIKQFIYNQDNPKLQKKEFTGNMATSNYGQENSKILQYDDYDNQYEVKPESQYENFLKKIAKGSKAQKAATGMQSKSLLGNMFTYQLSQQKRQNAEQTAEMDETLQNGQKVLSTYQQREQEWKTGDIARKVLSEMKPTVKSNMPTFNSFMQQVQTEFGPQTMRKAVQLSVIDQHPRHGINNDRYLTNPLNIPSLDCIQVTHDIDKIHLKFNPDATVKNSKAIVYPCVLRLIDIKRDLTDPSSQLQQITLQQYKYEIAVQQLKIQSNGDTAVKMNDKLKELQIKLPEPPRAQSMLPVTGDRVVFIRLESITTSSQNSMEVFKLLENYSKQRVQFQQFDNSTYITVPLQNVKLKTLTWTVKLARLILQQRLEATESILVQPELSFVTEQLEQQSQFAVIPKELTRIQAESLAQFCLHFASKRYGHPTLVQHLLWNLIANLAWYQFESDELYLFARFFFGDLPIDAYLTYLEAMRITSLDVNPKTNVIRPHQIMIETVPLIISSLFNNWEPKRKYALVQSVYAVWFQTRSAATIDFTSLVQLMLYSLLCFKRTAFQMSLFVFNKLQENGRMKLKQFREYAKIVVPQLQGSQINEFFYEFSQGIEEKEMEAEDFQEMFESMQLCRFAKVSAGLLEQLADTGLKQLVVSQAACFNTARQSINDLLGVIVRYQDGNNDRLGKLYKRLKRDMDVIQCDIMGYDVDGVIRGFSGVLQAVLDVLSIFKPQGCQVLIQSFMVALGGFLGSTYKVRSKDDVD</sequence>
<name>A0AA86QCL1_9EUKA</name>
<gene>
    <name evidence="3" type="ORF">HINF_LOCUS43153</name>
    <name evidence="4" type="ORF">HINF_LOCUS5340</name>
</gene>
<keyword evidence="5" id="KW-1185">Reference proteome</keyword>
<feature type="region of interest" description="Disordered" evidence="2">
    <location>
        <begin position="707"/>
        <end position="778"/>
    </location>
</feature>
<feature type="region of interest" description="Disordered" evidence="2">
    <location>
        <begin position="790"/>
        <end position="809"/>
    </location>
</feature>
<feature type="coiled-coil region" evidence="1">
    <location>
        <begin position="310"/>
        <end position="379"/>
    </location>
</feature>
<feature type="compositionally biased region" description="Basic and acidic residues" evidence="2">
    <location>
        <begin position="795"/>
        <end position="808"/>
    </location>
</feature>
<proteinExistence type="predicted"/>
<reference evidence="3" key="1">
    <citation type="submission" date="2023-06" db="EMBL/GenBank/DDBJ databases">
        <authorList>
            <person name="Kurt Z."/>
        </authorList>
    </citation>
    <scope>NUCLEOTIDE SEQUENCE</scope>
</reference>
<accession>A0AA86QCL1</accession>